<accession>C1N6Q5</accession>
<name>C1N6Q5_MICPC</name>
<proteinExistence type="inferred from homology"/>
<dbReference type="STRING" id="564608.C1N6Q5"/>
<comment type="similarity">
    <text evidence="2">Belongs to the cornichon family.</text>
</comment>
<evidence type="ECO:0000256" key="3">
    <source>
        <dbReference type="ARBA" id="ARBA00022692"/>
    </source>
</evidence>
<dbReference type="eggNOG" id="KOG2729">
    <property type="taxonomic scope" value="Eukaryota"/>
</dbReference>
<keyword evidence="4 7" id="KW-1133">Transmembrane helix</keyword>
<evidence type="ECO:0000256" key="6">
    <source>
        <dbReference type="SAM" id="MobiDB-lite"/>
    </source>
</evidence>
<dbReference type="SMART" id="SM01398">
    <property type="entry name" value="Cornichon"/>
    <property type="match status" value="1"/>
</dbReference>
<evidence type="ECO:0000256" key="4">
    <source>
        <dbReference type="ARBA" id="ARBA00022989"/>
    </source>
</evidence>
<feature type="transmembrane region" description="Helical" evidence="7">
    <location>
        <begin position="78"/>
        <end position="99"/>
    </location>
</feature>
<dbReference type="InterPro" id="IPR003377">
    <property type="entry name" value="Cornichon"/>
</dbReference>
<feature type="region of interest" description="Disordered" evidence="6">
    <location>
        <begin position="1"/>
        <end position="23"/>
    </location>
</feature>
<reference evidence="8 9" key="1">
    <citation type="journal article" date="2009" name="Science">
        <title>Green evolution and dynamic adaptations revealed by genomes of the marine picoeukaryotes Micromonas.</title>
        <authorList>
            <person name="Worden A.Z."/>
            <person name="Lee J.H."/>
            <person name="Mock T."/>
            <person name="Rouze P."/>
            <person name="Simmons M.P."/>
            <person name="Aerts A.L."/>
            <person name="Allen A.E."/>
            <person name="Cuvelier M.L."/>
            <person name="Derelle E."/>
            <person name="Everett M.V."/>
            <person name="Foulon E."/>
            <person name="Grimwood J."/>
            <person name="Gundlach H."/>
            <person name="Henrissat B."/>
            <person name="Napoli C."/>
            <person name="McDonald S.M."/>
            <person name="Parker M.S."/>
            <person name="Rombauts S."/>
            <person name="Salamov A."/>
            <person name="Von Dassow P."/>
            <person name="Badger J.H."/>
            <person name="Coutinho P.M."/>
            <person name="Demir E."/>
            <person name="Dubchak I."/>
            <person name="Gentemann C."/>
            <person name="Eikrem W."/>
            <person name="Gready J.E."/>
            <person name="John U."/>
            <person name="Lanier W."/>
            <person name="Lindquist E.A."/>
            <person name="Lucas S."/>
            <person name="Mayer K.F."/>
            <person name="Moreau H."/>
            <person name="Not F."/>
            <person name="Otillar R."/>
            <person name="Panaud O."/>
            <person name="Pangilinan J."/>
            <person name="Paulsen I."/>
            <person name="Piegu B."/>
            <person name="Poliakov A."/>
            <person name="Robbens S."/>
            <person name="Schmutz J."/>
            <person name="Toulza E."/>
            <person name="Wyss T."/>
            <person name="Zelensky A."/>
            <person name="Zhou K."/>
            <person name="Armbrust E.V."/>
            <person name="Bhattacharya D."/>
            <person name="Goodenough U.W."/>
            <person name="Van de Peer Y."/>
            <person name="Grigoriev I.V."/>
        </authorList>
    </citation>
    <scope>NUCLEOTIDE SEQUENCE [LARGE SCALE GENOMIC DNA]</scope>
    <source>
        <strain evidence="8 9">CCMP1545</strain>
    </source>
</reference>
<evidence type="ECO:0000256" key="5">
    <source>
        <dbReference type="ARBA" id="ARBA00023136"/>
    </source>
</evidence>
<protein>
    <submittedName>
        <fullName evidence="8">Predicted protein</fullName>
    </submittedName>
</protein>
<dbReference type="OrthoDB" id="434393at2759"/>
<dbReference type="GO" id="GO:0016020">
    <property type="term" value="C:membrane"/>
    <property type="evidence" value="ECO:0007669"/>
    <property type="project" value="UniProtKB-SubCell"/>
</dbReference>
<dbReference type="GeneID" id="9689033"/>
<dbReference type="Pfam" id="PF03311">
    <property type="entry name" value="Cornichon"/>
    <property type="match status" value="1"/>
</dbReference>
<dbReference type="KEGG" id="mpp:MICPUCDRAFT_53395"/>
<dbReference type="EMBL" id="GG663749">
    <property type="protein sequence ID" value="EEH52148.1"/>
    <property type="molecule type" value="Genomic_DNA"/>
</dbReference>
<organism evidence="9">
    <name type="scientific">Micromonas pusilla (strain CCMP1545)</name>
    <name type="common">Picoplanktonic green alga</name>
    <dbReference type="NCBI Taxonomy" id="564608"/>
    <lineage>
        <taxon>Eukaryota</taxon>
        <taxon>Viridiplantae</taxon>
        <taxon>Chlorophyta</taxon>
        <taxon>Mamiellophyceae</taxon>
        <taxon>Mamiellales</taxon>
        <taxon>Mamiellaceae</taxon>
        <taxon>Micromonas</taxon>
    </lineage>
</organism>
<keyword evidence="3 7" id="KW-0812">Transmembrane</keyword>
<keyword evidence="5 7" id="KW-0472">Membrane</keyword>
<dbReference type="PANTHER" id="PTHR12290">
    <property type="entry name" value="CORNICHON-RELATED"/>
    <property type="match status" value="1"/>
</dbReference>
<evidence type="ECO:0000313" key="8">
    <source>
        <dbReference type="EMBL" id="EEH52148.1"/>
    </source>
</evidence>
<sequence>MDADASLASSVRPPPPPPPPPAVPDVACHRVLPLTALAAAFPSHPVAPQIMTLADLSQDLVNPHDCATRLNKLHAPEFIIHGAVVLLGALCGCVSLTLLNAPIAYYHYAQYAAHGTHATDVTTVFATLDEERRRRTVKCALYAAGCADPVSISSHWSPYDRVGVVNAVS</sequence>
<dbReference type="Proteomes" id="UP000001876">
    <property type="component" value="Unassembled WGS sequence"/>
</dbReference>
<evidence type="ECO:0000313" key="9">
    <source>
        <dbReference type="Proteomes" id="UP000001876"/>
    </source>
</evidence>
<evidence type="ECO:0000256" key="1">
    <source>
        <dbReference type="ARBA" id="ARBA00004141"/>
    </source>
</evidence>
<keyword evidence="9" id="KW-1185">Reference proteome</keyword>
<gene>
    <name evidence="8" type="ORF">MICPUCDRAFT_53395</name>
</gene>
<dbReference type="GO" id="GO:0016192">
    <property type="term" value="P:vesicle-mediated transport"/>
    <property type="evidence" value="ECO:0007669"/>
    <property type="project" value="InterPro"/>
</dbReference>
<dbReference type="RefSeq" id="XP_003063775.1">
    <property type="nucleotide sequence ID" value="XM_003063729.1"/>
</dbReference>
<feature type="compositionally biased region" description="Pro residues" evidence="6">
    <location>
        <begin position="12"/>
        <end position="23"/>
    </location>
</feature>
<comment type="subcellular location">
    <subcellularLocation>
        <location evidence="1">Membrane</location>
        <topology evidence="1">Multi-pass membrane protein</topology>
    </subcellularLocation>
</comment>
<dbReference type="AlphaFoldDB" id="C1N6Q5"/>
<evidence type="ECO:0000256" key="7">
    <source>
        <dbReference type="SAM" id="Phobius"/>
    </source>
</evidence>
<evidence type="ECO:0000256" key="2">
    <source>
        <dbReference type="ARBA" id="ARBA00010095"/>
    </source>
</evidence>